<feature type="domain" description="Metallo-beta-lactamase" evidence="5">
    <location>
        <begin position="49"/>
        <end position="271"/>
    </location>
</feature>
<dbReference type="SUPFAM" id="SSF56281">
    <property type="entry name" value="Metallo-hydrolase/oxidoreductase"/>
    <property type="match status" value="1"/>
</dbReference>
<dbReference type="OrthoDB" id="10250730at2759"/>
<reference evidence="6 7" key="1">
    <citation type="submission" date="2014-09" db="EMBL/GenBank/DDBJ databases">
        <authorList>
            <person name="Magalhaes I.L.F."/>
            <person name="Oliveira U."/>
            <person name="Santos F.R."/>
            <person name="Vidigal T.H.D.A."/>
            <person name="Brescovit A.D."/>
            <person name="Santos A.J."/>
        </authorList>
    </citation>
    <scope>NUCLEOTIDE SEQUENCE [LARGE SCALE GENOMIC DNA]</scope>
</reference>
<dbReference type="InterPro" id="IPR036866">
    <property type="entry name" value="RibonucZ/Hydroxyglut_hydro"/>
</dbReference>
<dbReference type="Proteomes" id="UP000054845">
    <property type="component" value="Unassembled WGS sequence"/>
</dbReference>
<evidence type="ECO:0000256" key="1">
    <source>
        <dbReference type="ARBA" id="ARBA00007749"/>
    </source>
</evidence>
<dbReference type="EMBL" id="CCYA01000254">
    <property type="protein sequence ID" value="CEH17297.1"/>
    <property type="molecule type" value="Genomic_DNA"/>
</dbReference>
<dbReference type="GO" id="GO:0016787">
    <property type="term" value="F:hydrolase activity"/>
    <property type="evidence" value="ECO:0007669"/>
    <property type="project" value="UniProtKB-KW"/>
</dbReference>
<name>A0A0P1BMW4_9BASI</name>
<dbReference type="CDD" id="cd07730">
    <property type="entry name" value="metallo-hydrolase-like_MBL-fold"/>
    <property type="match status" value="1"/>
</dbReference>
<keyword evidence="4" id="KW-0862">Zinc</keyword>
<dbReference type="SMART" id="SM00849">
    <property type="entry name" value="Lactamase_B"/>
    <property type="match status" value="1"/>
</dbReference>
<keyword evidence="2" id="KW-0479">Metal-binding</keyword>
<accession>A0A0P1BMW4</accession>
<dbReference type="STRING" id="401625.A0A0P1BMW4"/>
<evidence type="ECO:0000256" key="4">
    <source>
        <dbReference type="ARBA" id="ARBA00022833"/>
    </source>
</evidence>
<dbReference type="InterPro" id="IPR051013">
    <property type="entry name" value="MBL_superfamily_lactonases"/>
</dbReference>
<sequence length="364" mass="40267">MSAFTPVDKLPASNNVSTVRVIDSTSTIHYPAKYFFETPIEGHEDLNCPAFSFLVTDSSGKRNVLFDLGIRKDWETGFPKFFVDGLKSKGSSLEVERDIAEILQDAAKRDASLPSLDQIESIIWSHHHFDHTGNPNLFPPHVSLIVGPGFKSAILPGYPADPESPTVSAMWEDRDLIELDFNDSSRTLQIGRFQAYDYFGDACFYLLNTPGHAPGHISGLARVSPDTFVLFGGDAAHHAGEIRPHDGHPLPANVIIPSSQKYSKGAGCPCEVLERINPQQSKTKPYYVPSDDFCSNRQEALDSLLGLGELDAQDGVFIILAHDRLLKDALPLFPKKINDWRKDDLDAKTRWLFVDDFAAAADKA</sequence>
<dbReference type="GO" id="GO:0046872">
    <property type="term" value="F:metal ion binding"/>
    <property type="evidence" value="ECO:0007669"/>
    <property type="project" value="UniProtKB-KW"/>
</dbReference>
<dbReference type="AlphaFoldDB" id="A0A0P1BMW4"/>
<organism evidence="6 7">
    <name type="scientific">Ceraceosorus bombacis</name>
    <dbReference type="NCBI Taxonomy" id="401625"/>
    <lineage>
        <taxon>Eukaryota</taxon>
        <taxon>Fungi</taxon>
        <taxon>Dikarya</taxon>
        <taxon>Basidiomycota</taxon>
        <taxon>Ustilaginomycotina</taxon>
        <taxon>Exobasidiomycetes</taxon>
        <taxon>Ceraceosorales</taxon>
        <taxon>Ceraceosoraceae</taxon>
        <taxon>Ceraceosorus</taxon>
    </lineage>
</organism>
<evidence type="ECO:0000313" key="6">
    <source>
        <dbReference type="EMBL" id="CEH17297.1"/>
    </source>
</evidence>
<dbReference type="Gene3D" id="3.60.15.10">
    <property type="entry name" value="Ribonuclease Z/Hydroxyacylglutathione hydrolase-like"/>
    <property type="match status" value="1"/>
</dbReference>
<dbReference type="PANTHER" id="PTHR42978">
    <property type="entry name" value="QUORUM-QUENCHING LACTONASE YTNP-RELATED-RELATED"/>
    <property type="match status" value="1"/>
</dbReference>
<protein>
    <submittedName>
        <fullName evidence="6">METALLO-BETA-LACTAMASE DOMAIN-CONTAINING PROTEIN 1</fullName>
    </submittedName>
</protein>
<keyword evidence="7" id="KW-1185">Reference proteome</keyword>
<comment type="similarity">
    <text evidence="1">Belongs to the metallo-beta-lactamase superfamily.</text>
</comment>
<evidence type="ECO:0000259" key="5">
    <source>
        <dbReference type="SMART" id="SM00849"/>
    </source>
</evidence>
<evidence type="ECO:0000256" key="2">
    <source>
        <dbReference type="ARBA" id="ARBA00022723"/>
    </source>
</evidence>
<dbReference type="InterPro" id="IPR001279">
    <property type="entry name" value="Metallo-B-lactamas"/>
</dbReference>
<evidence type="ECO:0000313" key="7">
    <source>
        <dbReference type="Proteomes" id="UP000054845"/>
    </source>
</evidence>
<keyword evidence="3" id="KW-0378">Hydrolase</keyword>
<evidence type="ECO:0000256" key="3">
    <source>
        <dbReference type="ARBA" id="ARBA00022801"/>
    </source>
</evidence>
<dbReference type="PANTHER" id="PTHR42978:SF5">
    <property type="entry name" value="METALLO-BETA-LACTAMASE DOMAIN-CONTAINING PROTEIN"/>
    <property type="match status" value="1"/>
</dbReference>
<proteinExistence type="inferred from homology"/>